<dbReference type="InterPro" id="IPR013780">
    <property type="entry name" value="Glyco_hydro_b"/>
</dbReference>
<dbReference type="PROSITE" id="PS51257">
    <property type="entry name" value="PROKAR_LIPOPROTEIN"/>
    <property type="match status" value="1"/>
</dbReference>
<sequence>MNKLIISLLTFGLTLFVSCTDKTELKLISNVDNPEWVADAVIYEVNIRQFTEEGTFNAFYNHLPRLNEMGVRILWFMPIHPIGEVERKGALGSYYSIKNYKAVNPEFGTIEDFKRVVDKAHEFGMKVIIDWVANHTSRDAEWLNNNPEWYIIDSVTNKPVAPFEWTDVAKLDFNNQDMRVAMIDAMKFWIENADIDGFRCDVASEVPVDFWESAVKELYTINPALFMLAEAEDPSLQINAFNMYYGWRFHHIMNGIASGKYNTDTLRAYFSRDIHKFPNNTIPMNFTSNHDENSWNGTEFERLKDYTRQMAALTFVMPGMPLIYNGQEVGFNRRLEFFEKDIIDWKGSSDYTVFYKKLIDLRKENPALSAIKFNGLSEIKTSAPDKIFAFIREAGDNIVISIFNFSQESVDTKFLNSKMDFQLTEFFTGEKINFSDNIQMNPNSFKILIR</sequence>
<dbReference type="GO" id="GO:0005975">
    <property type="term" value="P:carbohydrate metabolic process"/>
    <property type="evidence" value="ECO:0007669"/>
    <property type="project" value="InterPro"/>
</dbReference>
<reference evidence="2" key="1">
    <citation type="submission" date="2019-08" db="EMBL/GenBank/DDBJ databases">
        <authorList>
            <person name="Kucharzyk K."/>
            <person name="Murdoch R.W."/>
            <person name="Higgins S."/>
            <person name="Loffler F."/>
        </authorList>
    </citation>
    <scope>NUCLEOTIDE SEQUENCE</scope>
</reference>
<dbReference type="Gene3D" id="2.60.40.1180">
    <property type="entry name" value="Golgi alpha-mannosidase II"/>
    <property type="match status" value="1"/>
</dbReference>
<gene>
    <name evidence="2" type="primary">glgE_1</name>
    <name evidence="2" type="ORF">SDC9_31225</name>
</gene>
<dbReference type="PANTHER" id="PTHR47786:SF2">
    <property type="entry name" value="GLYCOSYL HYDROLASE FAMILY 13 CATALYTIC DOMAIN-CONTAINING PROTEIN"/>
    <property type="match status" value="1"/>
</dbReference>
<evidence type="ECO:0000313" key="2">
    <source>
        <dbReference type="EMBL" id="MPL85257.1"/>
    </source>
</evidence>
<evidence type="ECO:0000259" key="1">
    <source>
        <dbReference type="SMART" id="SM00642"/>
    </source>
</evidence>
<dbReference type="Pfam" id="PF00128">
    <property type="entry name" value="Alpha-amylase"/>
    <property type="match status" value="2"/>
</dbReference>
<keyword evidence="2" id="KW-0808">Transferase</keyword>
<dbReference type="SUPFAM" id="SSF51445">
    <property type="entry name" value="(Trans)glycosidases"/>
    <property type="match status" value="1"/>
</dbReference>
<dbReference type="PANTHER" id="PTHR47786">
    <property type="entry name" value="ALPHA-1,4-GLUCAN:MALTOSE-1-PHOSPHATE MALTOSYLTRANSFERASE"/>
    <property type="match status" value="1"/>
</dbReference>
<feature type="domain" description="Glycosyl hydrolase family 13 catalytic" evidence="1">
    <location>
        <begin position="53"/>
        <end position="362"/>
    </location>
</feature>
<proteinExistence type="predicted"/>
<dbReference type="Gene3D" id="3.20.20.80">
    <property type="entry name" value="Glycosidases"/>
    <property type="match status" value="1"/>
</dbReference>
<dbReference type="InterPro" id="IPR017853">
    <property type="entry name" value="GH"/>
</dbReference>
<dbReference type="EMBL" id="VSSQ01000202">
    <property type="protein sequence ID" value="MPL85257.1"/>
    <property type="molecule type" value="Genomic_DNA"/>
</dbReference>
<dbReference type="GO" id="GO:0016757">
    <property type="term" value="F:glycosyltransferase activity"/>
    <property type="evidence" value="ECO:0007669"/>
    <property type="project" value="UniProtKB-KW"/>
</dbReference>
<protein>
    <submittedName>
        <fullName evidence="2">Alpha-1,4-glucan:maltose-1-phosphate maltosyltransferase</fullName>
        <ecNumber evidence="2">2.4.99.16</ecNumber>
    </submittedName>
</protein>
<name>A0A644V201_9ZZZZ</name>
<dbReference type="SUPFAM" id="SSF51011">
    <property type="entry name" value="Glycosyl hydrolase domain"/>
    <property type="match status" value="1"/>
</dbReference>
<dbReference type="InterPro" id="IPR006047">
    <property type="entry name" value="GH13_cat_dom"/>
</dbReference>
<dbReference type="AlphaFoldDB" id="A0A644V201"/>
<dbReference type="EC" id="2.4.99.16" evidence="2"/>
<comment type="caution">
    <text evidence="2">The sequence shown here is derived from an EMBL/GenBank/DDBJ whole genome shotgun (WGS) entry which is preliminary data.</text>
</comment>
<accession>A0A644V201</accession>
<dbReference type="SMART" id="SM00642">
    <property type="entry name" value="Aamy"/>
    <property type="match status" value="1"/>
</dbReference>
<organism evidence="2">
    <name type="scientific">bioreactor metagenome</name>
    <dbReference type="NCBI Taxonomy" id="1076179"/>
    <lineage>
        <taxon>unclassified sequences</taxon>
        <taxon>metagenomes</taxon>
        <taxon>ecological metagenomes</taxon>
    </lineage>
</organism>
<dbReference type="CDD" id="cd11313">
    <property type="entry name" value="AmyAc_arch_bac_AmyA"/>
    <property type="match status" value="1"/>
</dbReference>
<keyword evidence="2" id="KW-0328">Glycosyltransferase</keyword>